<accession>A0ABV7GCU2</accession>
<evidence type="ECO:0000313" key="2">
    <source>
        <dbReference type="Proteomes" id="UP001595621"/>
    </source>
</evidence>
<comment type="caution">
    <text evidence="1">The sequence shown here is derived from an EMBL/GenBank/DDBJ whole genome shotgun (WGS) entry which is preliminary data.</text>
</comment>
<sequence>MSNHRLLKNSIESLKMIRAEMHDVMDSSKQAELDKVIADLELCGEEQTQAQLLELLGKFVKYIPAVDRILQVLSEF</sequence>
<dbReference type="Proteomes" id="UP001595621">
    <property type="component" value="Unassembled WGS sequence"/>
</dbReference>
<dbReference type="EMBL" id="JBHRTD010000007">
    <property type="protein sequence ID" value="MFC3138080.1"/>
    <property type="molecule type" value="Genomic_DNA"/>
</dbReference>
<name>A0ABV7GCU2_9GAMM</name>
<evidence type="ECO:0000313" key="1">
    <source>
        <dbReference type="EMBL" id="MFC3138080.1"/>
    </source>
</evidence>
<organism evidence="1 2">
    <name type="scientific">Shewanella submarina</name>
    <dbReference type="NCBI Taxonomy" id="2016376"/>
    <lineage>
        <taxon>Bacteria</taxon>
        <taxon>Pseudomonadati</taxon>
        <taxon>Pseudomonadota</taxon>
        <taxon>Gammaproteobacteria</taxon>
        <taxon>Alteromonadales</taxon>
        <taxon>Shewanellaceae</taxon>
        <taxon>Shewanella</taxon>
    </lineage>
</organism>
<reference evidence="2" key="1">
    <citation type="journal article" date="2019" name="Int. J. Syst. Evol. Microbiol.">
        <title>The Global Catalogue of Microorganisms (GCM) 10K type strain sequencing project: providing services to taxonomists for standard genome sequencing and annotation.</title>
        <authorList>
            <consortium name="The Broad Institute Genomics Platform"/>
            <consortium name="The Broad Institute Genome Sequencing Center for Infectious Disease"/>
            <person name="Wu L."/>
            <person name="Ma J."/>
        </authorList>
    </citation>
    <scope>NUCLEOTIDE SEQUENCE [LARGE SCALE GENOMIC DNA]</scope>
    <source>
        <strain evidence="2">KCTC 52277</strain>
    </source>
</reference>
<dbReference type="RefSeq" id="WP_248937510.1">
    <property type="nucleotide sequence ID" value="NZ_JAKILF010000010.1"/>
</dbReference>
<keyword evidence="2" id="KW-1185">Reference proteome</keyword>
<protein>
    <submittedName>
        <fullName evidence="1">Uncharacterized protein</fullName>
    </submittedName>
</protein>
<gene>
    <name evidence="1" type="ORF">ACFOE0_07725</name>
</gene>
<proteinExistence type="predicted"/>